<dbReference type="PANTHER" id="PTHR43304:SF1">
    <property type="entry name" value="PAC DOMAIN-CONTAINING PROTEIN"/>
    <property type="match status" value="1"/>
</dbReference>
<evidence type="ECO:0000256" key="2">
    <source>
        <dbReference type="ARBA" id="ARBA00012438"/>
    </source>
</evidence>
<evidence type="ECO:0000256" key="3">
    <source>
        <dbReference type="ARBA" id="ARBA00022553"/>
    </source>
</evidence>
<evidence type="ECO:0000256" key="1">
    <source>
        <dbReference type="ARBA" id="ARBA00000085"/>
    </source>
</evidence>
<comment type="caution">
    <text evidence="11">The sequence shown here is derived from an EMBL/GenBank/DDBJ whole genome shotgun (WGS) entry which is preliminary data.</text>
</comment>
<keyword evidence="5" id="KW-0418">Kinase</keyword>
<name>A0A2V2N2G0_9EURY</name>
<dbReference type="Proteomes" id="UP000245657">
    <property type="component" value="Unassembled WGS sequence"/>
</dbReference>
<feature type="domain" description="PAC" evidence="10">
    <location>
        <begin position="372"/>
        <end position="423"/>
    </location>
</feature>
<feature type="domain" description="PAC" evidence="10">
    <location>
        <begin position="915"/>
        <end position="967"/>
    </location>
</feature>
<dbReference type="InterPro" id="IPR011006">
    <property type="entry name" value="CheY-like_superfamily"/>
</dbReference>
<dbReference type="InterPro" id="IPR005467">
    <property type="entry name" value="His_kinase_dom"/>
</dbReference>
<feature type="modified residue" description="4-aspartylphosphate" evidence="6">
    <location>
        <position position="56"/>
    </location>
</feature>
<dbReference type="SMART" id="SM00091">
    <property type="entry name" value="PAS"/>
    <property type="match status" value="3"/>
</dbReference>
<dbReference type="SUPFAM" id="SSF55785">
    <property type="entry name" value="PYP-like sensor domain (PAS domain)"/>
    <property type="match status" value="5"/>
</dbReference>
<dbReference type="Gene3D" id="3.30.450.40">
    <property type="match status" value="1"/>
</dbReference>
<accession>A0A2V2N2G0</accession>
<dbReference type="GO" id="GO:0000160">
    <property type="term" value="P:phosphorelay signal transduction system"/>
    <property type="evidence" value="ECO:0007669"/>
    <property type="project" value="InterPro"/>
</dbReference>
<feature type="domain" description="Histidine kinase" evidence="7">
    <location>
        <begin position="1072"/>
        <end position="1170"/>
    </location>
</feature>
<dbReference type="CDD" id="cd00130">
    <property type="entry name" value="PAS"/>
    <property type="match status" value="3"/>
</dbReference>
<evidence type="ECO:0000259" key="8">
    <source>
        <dbReference type="PROSITE" id="PS50110"/>
    </source>
</evidence>
<dbReference type="GeneID" id="97549693"/>
<dbReference type="InterPro" id="IPR001610">
    <property type="entry name" value="PAC"/>
</dbReference>
<dbReference type="Gene3D" id="3.30.450.20">
    <property type="entry name" value="PAS domain"/>
    <property type="match status" value="5"/>
</dbReference>
<dbReference type="SUPFAM" id="SSF55781">
    <property type="entry name" value="GAF domain-like"/>
    <property type="match status" value="1"/>
</dbReference>
<dbReference type="InterPro" id="IPR013767">
    <property type="entry name" value="PAS_fold"/>
</dbReference>
<dbReference type="Gene3D" id="3.40.50.2300">
    <property type="match status" value="1"/>
</dbReference>
<proteinExistence type="predicted"/>
<dbReference type="CDD" id="cd00075">
    <property type="entry name" value="HATPase"/>
    <property type="match status" value="1"/>
</dbReference>
<dbReference type="PANTHER" id="PTHR43304">
    <property type="entry name" value="PHYTOCHROME-LIKE PROTEIN CPH1"/>
    <property type="match status" value="1"/>
</dbReference>
<dbReference type="InterPro" id="IPR029016">
    <property type="entry name" value="GAF-like_dom_sf"/>
</dbReference>
<dbReference type="PROSITE" id="PS50112">
    <property type="entry name" value="PAS"/>
    <property type="match status" value="3"/>
</dbReference>
<dbReference type="SMART" id="SM00448">
    <property type="entry name" value="REC"/>
    <property type="match status" value="1"/>
</dbReference>
<evidence type="ECO:0000313" key="11">
    <source>
        <dbReference type="EMBL" id="PWR74312.1"/>
    </source>
</evidence>
<evidence type="ECO:0000259" key="10">
    <source>
        <dbReference type="PROSITE" id="PS50113"/>
    </source>
</evidence>
<dbReference type="Pfam" id="PF02518">
    <property type="entry name" value="HATPase_c"/>
    <property type="match status" value="1"/>
</dbReference>
<dbReference type="Pfam" id="PF00989">
    <property type="entry name" value="PAS"/>
    <property type="match status" value="1"/>
</dbReference>
<dbReference type="OrthoDB" id="71385at2157"/>
<dbReference type="Pfam" id="PF13426">
    <property type="entry name" value="PAS_9"/>
    <property type="match status" value="1"/>
</dbReference>
<evidence type="ECO:0000259" key="9">
    <source>
        <dbReference type="PROSITE" id="PS50112"/>
    </source>
</evidence>
<dbReference type="NCBIfam" id="TIGR00229">
    <property type="entry name" value="sensory_box"/>
    <property type="match status" value="4"/>
</dbReference>
<reference evidence="11 12" key="1">
    <citation type="submission" date="2018-05" db="EMBL/GenBank/DDBJ databases">
        <title>Draft genome of Methanospirillum lacunae Ki8-1.</title>
        <authorList>
            <person name="Dueholm M.S."/>
            <person name="Nielsen P.H."/>
            <person name="Bakmann L.F."/>
            <person name="Otzen D.E."/>
        </authorList>
    </citation>
    <scope>NUCLEOTIDE SEQUENCE [LARGE SCALE GENOMIC DNA]</scope>
    <source>
        <strain evidence="11 12">Ki8-1</strain>
    </source>
</reference>
<dbReference type="InterPro" id="IPR036890">
    <property type="entry name" value="HATPase_C_sf"/>
</dbReference>
<dbReference type="SUPFAM" id="SSF52172">
    <property type="entry name" value="CheY-like"/>
    <property type="match status" value="1"/>
</dbReference>
<dbReference type="EC" id="2.7.13.3" evidence="2"/>
<evidence type="ECO:0000256" key="4">
    <source>
        <dbReference type="ARBA" id="ARBA00022679"/>
    </source>
</evidence>
<gene>
    <name evidence="11" type="ORF">DK846_03970</name>
</gene>
<keyword evidence="12" id="KW-1185">Reference proteome</keyword>
<evidence type="ECO:0000313" key="12">
    <source>
        <dbReference type="Proteomes" id="UP000245657"/>
    </source>
</evidence>
<dbReference type="InterPro" id="IPR000014">
    <property type="entry name" value="PAS"/>
</dbReference>
<dbReference type="RefSeq" id="WP_109967591.1">
    <property type="nucleotide sequence ID" value="NZ_CP176093.1"/>
</dbReference>
<dbReference type="InterPro" id="IPR052162">
    <property type="entry name" value="Sensor_kinase/Photoreceptor"/>
</dbReference>
<sequence>MSESTLSILYVDDEPLLQVATVEYLKRYKILVEIASSGSEALSILENQQFDAVVSDYQMPGMNGIELLKIIRKKSDIPFVLFTGRGREDVVIEAIENGADFYLQKGGKPTPQFTELTHKIRTAVQRRRDTDLIRKNELKFELLIQNSSDIIRIHDKDGLIIFDSPSSSQILGFPEGYFIGHNFFDYIHPEDKIRIYSEFQEILRTTTNQTLHEYRIQKSDGTYLYVESVGSNLLDVSGIDGIITTTHSIQNLKTAEYEIRKMADDLASAYKDLANSEEILRNNYQILKCREIELAKSEERFRNMAERSSDLIILLDTNLCVSYASPSSTLITGYDPDELITLKEKFSERLFSENHREFLSCVRNATYGDPIENLEFEIFKKNAEAGFVSMSIVPTYVYNNISGVQVAIRDITRAKRSELQLRESENKFRTLVEYSLDGTFILDPVGNIRFASTSAADMVGADHPDEIIENKNVIEFVAPESVDDVIKDFETVANGTDGYIAQYKIITLKGKTRWLESIGKKILFQNSPSILISIRDITAKKLAEDVLQKTSKEMELIIRNMSSAFVIYESVFDETGKYVSYKFGYFNDTFAERTKLNQLEVQGKCVFEVWPETEQSWIDMFGLVATTGTHQIFEMFHKPTNKWYHCNAYRPSKSPDCICAFFDDITERKAEKLAFEALVRSMVGTCGINSLHFITDTIRSWLNADCVLIGEIQYKNDLVNVLAMNLDGNIISDFKYCFKGSPCESVTKNGFKIYQDNVASLFPDDIDLQTLKIRGYVGTPLVNSSGNPFGILCILFRNPITISETLREIVDIIAVKAAAEIERARIEQELVVSKNLLSDAMSMSHLAAWEYDIATRLFIFNGRFYELYNTTSEIEGGYQMTIEQYLHKFVYPDDINQVIKEVTNAINAFDPAYISTFEHRIIRRDGIIRTVHVRIAITIDQSGKTIKVQGVNQDITDRKETEERTLRANRQLNLLTNITRHDILNNVSIGQIYLDNVLTTYTDPGLINNLEKVQQSFEGIQDQIEFTRIYQELGSHDPLWISLNNAIPMVVPKTIIFEKKIADISVFANPMLSAVFSNLLDNSIRHGKKVTRIRVSTIKYDNYLKIIWEDDGIGIVQEEKEEIFERGFGQNTGFGLFLVREILIFTSISIKENGEWGVGARFEITVPSGKYRETGEI</sequence>
<keyword evidence="4" id="KW-0808">Transferase</keyword>
<dbReference type="Gene3D" id="3.30.565.10">
    <property type="entry name" value="Histidine kinase-like ATPase, C-terminal domain"/>
    <property type="match status" value="1"/>
</dbReference>
<dbReference type="Pfam" id="PF00072">
    <property type="entry name" value="Response_reg"/>
    <property type="match status" value="1"/>
</dbReference>
<dbReference type="PROSITE" id="PS50109">
    <property type="entry name" value="HIS_KIN"/>
    <property type="match status" value="1"/>
</dbReference>
<dbReference type="InterPro" id="IPR003594">
    <property type="entry name" value="HATPase_dom"/>
</dbReference>
<organism evidence="11 12">
    <name type="scientific">Methanospirillum lacunae</name>
    <dbReference type="NCBI Taxonomy" id="668570"/>
    <lineage>
        <taxon>Archaea</taxon>
        <taxon>Methanobacteriati</taxon>
        <taxon>Methanobacteriota</taxon>
        <taxon>Stenosarchaea group</taxon>
        <taxon>Methanomicrobia</taxon>
        <taxon>Methanomicrobiales</taxon>
        <taxon>Methanospirillaceae</taxon>
        <taxon>Methanospirillum</taxon>
    </lineage>
</organism>
<keyword evidence="3 6" id="KW-0597">Phosphoprotein</keyword>
<dbReference type="InterPro" id="IPR035965">
    <property type="entry name" value="PAS-like_dom_sf"/>
</dbReference>
<dbReference type="CDD" id="cd00156">
    <property type="entry name" value="REC"/>
    <property type="match status" value="1"/>
</dbReference>
<feature type="domain" description="PAC" evidence="10">
    <location>
        <begin position="210"/>
        <end position="261"/>
    </location>
</feature>
<dbReference type="GO" id="GO:0006355">
    <property type="term" value="P:regulation of DNA-templated transcription"/>
    <property type="evidence" value="ECO:0007669"/>
    <property type="project" value="InterPro"/>
</dbReference>
<dbReference type="SUPFAM" id="SSF55874">
    <property type="entry name" value="ATPase domain of HSP90 chaperone/DNA topoisomerase II/histidine kinase"/>
    <property type="match status" value="1"/>
</dbReference>
<feature type="domain" description="PAS" evidence="9">
    <location>
        <begin position="424"/>
        <end position="496"/>
    </location>
</feature>
<dbReference type="EMBL" id="QGMY01000002">
    <property type="protein sequence ID" value="PWR74312.1"/>
    <property type="molecule type" value="Genomic_DNA"/>
</dbReference>
<feature type="domain" description="PAS" evidence="9">
    <location>
        <begin position="297"/>
        <end position="369"/>
    </location>
</feature>
<dbReference type="PROSITE" id="PS50110">
    <property type="entry name" value="RESPONSE_REGULATORY"/>
    <property type="match status" value="1"/>
</dbReference>
<evidence type="ECO:0000256" key="6">
    <source>
        <dbReference type="PROSITE-ProRule" id="PRU00169"/>
    </source>
</evidence>
<dbReference type="InterPro" id="IPR001789">
    <property type="entry name" value="Sig_transdc_resp-reg_receiver"/>
</dbReference>
<dbReference type="InterPro" id="IPR000700">
    <property type="entry name" value="PAS-assoc_C"/>
</dbReference>
<comment type="catalytic activity">
    <reaction evidence="1">
        <text>ATP + protein L-histidine = ADP + protein N-phospho-L-histidine.</text>
        <dbReference type="EC" id="2.7.13.3"/>
    </reaction>
</comment>
<dbReference type="SMART" id="SM00387">
    <property type="entry name" value="HATPase_c"/>
    <property type="match status" value="1"/>
</dbReference>
<dbReference type="Gene3D" id="2.10.70.100">
    <property type="match status" value="1"/>
</dbReference>
<protein>
    <recommendedName>
        <fullName evidence="2">histidine kinase</fullName>
        <ecNumber evidence="2">2.7.13.3</ecNumber>
    </recommendedName>
</protein>
<dbReference type="GO" id="GO:0004673">
    <property type="term" value="F:protein histidine kinase activity"/>
    <property type="evidence" value="ECO:0007669"/>
    <property type="project" value="UniProtKB-EC"/>
</dbReference>
<dbReference type="AlphaFoldDB" id="A0A2V2N2G0"/>
<dbReference type="InterPro" id="IPR013655">
    <property type="entry name" value="PAS_fold_3"/>
</dbReference>
<evidence type="ECO:0000259" key="7">
    <source>
        <dbReference type="PROSITE" id="PS50109"/>
    </source>
</evidence>
<dbReference type="SMART" id="SM00086">
    <property type="entry name" value="PAC"/>
    <property type="match status" value="4"/>
</dbReference>
<dbReference type="PROSITE" id="PS50113">
    <property type="entry name" value="PAC"/>
    <property type="match status" value="3"/>
</dbReference>
<feature type="domain" description="PAS" evidence="9">
    <location>
        <begin position="136"/>
        <end position="206"/>
    </location>
</feature>
<evidence type="ECO:0000256" key="5">
    <source>
        <dbReference type="ARBA" id="ARBA00022777"/>
    </source>
</evidence>
<feature type="domain" description="Response regulatory" evidence="8">
    <location>
        <begin position="7"/>
        <end position="120"/>
    </location>
</feature>
<dbReference type="Pfam" id="PF08447">
    <property type="entry name" value="PAS_3"/>
    <property type="match status" value="2"/>
</dbReference>